<dbReference type="Pfam" id="PF02467">
    <property type="entry name" value="Whib"/>
    <property type="match status" value="1"/>
</dbReference>
<gene>
    <name evidence="2" type="ORF">Aple_073640</name>
</gene>
<protein>
    <recommendedName>
        <fullName evidence="1">4Fe-4S Wbl-type domain-containing protein</fullName>
    </recommendedName>
</protein>
<accession>A0A5M3XTA7</accession>
<feature type="domain" description="4Fe-4S Wbl-type" evidence="1">
    <location>
        <begin position="39"/>
        <end position="103"/>
    </location>
</feature>
<dbReference type="InterPro" id="IPR034768">
    <property type="entry name" value="4FE4S_WBL"/>
</dbReference>
<sequence>MANVRISVSTNAVRVHPSVLSPAQRPAAFRLDGEPFEVECAYDPECHTAPAAIETAEAQAAREAVAIKVCESCPARQFCFGYALEIRPDTGVWAGMTAEEIDDLAYVLGTFNLDQNGPAAWVEVA</sequence>
<dbReference type="EMBL" id="BLAF01000052">
    <property type="protein sequence ID" value="GES24465.1"/>
    <property type="molecule type" value="Genomic_DNA"/>
</dbReference>
<comment type="caution">
    <text evidence="2">The sequence shown here is derived from an EMBL/GenBank/DDBJ whole genome shotgun (WGS) entry which is preliminary data.</text>
</comment>
<organism evidence="2 3">
    <name type="scientific">Acrocarpospora pleiomorpha</name>
    <dbReference type="NCBI Taxonomy" id="90975"/>
    <lineage>
        <taxon>Bacteria</taxon>
        <taxon>Bacillati</taxon>
        <taxon>Actinomycetota</taxon>
        <taxon>Actinomycetes</taxon>
        <taxon>Streptosporangiales</taxon>
        <taxon>Streptosporangiaceae</taxon>
        <taxon>Acrocarpospora</taxon>
    </lineage>
</organism>
<dbReference type="RefSeq" id="WP_155349299.1">
    <property type="nucleotide sequence ID" value="NZ_BAAAHM010000040.1"/>
</dbReference>
<reference evidence="2 3" key="1">
    <citation type="submission" date="2019-10" db="EMBL/GenBank/DDBJ databases">
        <title>Whole genome shotgun sequence of Acrocarpospora pleiomorpha NBRC 16267.</title>
        <authorList>
            <person name="Ichikawa N."/>
            <person name="Kimura A."/>
            <person name="Kitahashi Y."/>
            <person name="Komaki H."/>
            <person name="Oguchi A."/>
        </authorList>
    </citation>
    <scope>NUCLEOTIDE SEQUENCE [LARGE SCALE GENOMIC DNA]</scope>
    <source>
        <strain evidence="2 3">NBRC 16267</strain>
    </source>
</reference>
<dbReference type="AlphaFoldDB" id="A0A5M3XTA7"/>
<dbReference type="OrthoDB" id="3479104at2"/>
<dbReference type="Proteomes" id="UP000377595">
    <property type="component" value="Unassembled WGS sequence"/>
</dbReference>
<evidence type="ECO:0000259" key="1">
    <source>
        <dbReference type="PROSITE" id="PS51674"/>
    </source>
</evidence>
<dbReference type="PROSITE" id="PS51674">
    <property type="entry name" value="4FE4S_WBL"/>
    <property type="match status" value="1"/>
</dbReference>
<evidence type="ECO:0000313" key="3">
    <source>
        <dbReference type="Proteomes" id="UP000377595"/>
    </source>
</evidence>
<keyword evidence="3" id="KW-1185">Reference proteome</keyword>
<evidence type="ECO:0000313" key="2">
    <source>
        <dbReference type="EMBL" id="GES24465.1"/>
    </source>
</evidence>
<name>A0A5M3XTA7_9ACTN</name>
<proteinExistence type="predicted"/>